<dbReference type="EMBL" id="AWGH01000017">
    <property type="protein sequence ID" value="ODN92856.1"/>
    <property type="molecule type" value="Genomic_DNA"/>
</dbReference>
<evidence type="ECO:0000313" key="2">
    <source>
        <dbReference type="EMBL" id="ODN92856.1"/>
    </source>
</evidence>
<feature type="compositionally biased region" description="Polar residues" evidence="1">
    <location>
        <begin position="20"/>
        <end position="29"/>
    </location>
</feature>
<feature type="region of interest" description="Disordered" evidence="1">
    <location>
        <begin position="49"/>
        <end position="99"/>
    </location>
</feature>
<feature type="region of interest" description="Disordered" evidence="1">
    <location>
        <begin position="1"/>
        <end position="36"/>
    </location>
</feature>
<protein>
    <submittedName>
        <fullName evidence="2">Uncharacterized protein</fullName>
    </submittedName>
</protein>
<dbReference type="RefSeq" id="XP_019030482.1">
    <property type="nucleotide sequence ID" value="XM_019177731.1"/>
</dbReference>
<feature type="compositionally biased region" description="Basic and acidic residues" evidence="1">
    <location>
        <begin position="49"/>
        <end position="58"/>
    </location>
</feature>
<accession>A0A1E3IY76</accession>
<proteinExistence type="predicted"/>
<reference evidence="2 3" key="1">
    <citation type="submission" date="2016-06" db="EMBL/GenBank/DDBJ databases">
        <title>Evolution of pathogenesis and genome organization in the Tremellales.</title>
        <authorList>
            <person name="Cuomo C."/>
            <person name="Litvintseva A."/>
            <person name="Heitman J."/>
            <person name="Chen Y."/>
            <person name="Sun S."/>
            <person name="Springer D."/>
            <person name="Dromer F."/>
            <person name="Young S."/>
            <person name="Zeng Q."/>
            <person name="Chapman S."/>
            <person name="Gujja S."/>
            <person name="Saif S."/>
            <person name="Birren B."/>
        </authorList>
    </citation>
    <scope>NUCLEOTIDE SEQUENCE [LARGE SCALE GENOMIC DNA]</scope>
    <source>
        <strain evidence="2 3">CBS 7118</strain>
    </source>
</reference>
<dbReference type="AlphaFoldDB" id="A0A1E3IY76"/>
<gene>
    <name evidence="2" type="ORF">L198_05653</name>
</gene>
<dbReference type="GeneID" id="30194865"/>
<name>A0A1E3IY76_9TREE</name>
<evidence type="ECO:0000313" key="3">
    <source>
        <dbReference type="Proteomes" id="UP000094819"/>
    </source>
</evidence>
<keyword evidence="3" id="KW-1185">Reference proteome</keyword>
<sequence length="130" mass="14475">MEQDSQRQDRRRDKMRSLQEAINSLNGSDPGTDFNKLYKTGVRELQERLRSWKERQESAGESSGQVATDAGSNMGMESNEEGVGASERGQSPATEDGFDWDDESVLEAMLKEMRAGLFFADWPGGNDFSG</sequence>
<comment type="caution">
    <text evidence="2">The sequence shown here is derived from an EMBL/GenBank/DDBJ whole genome shotgun (WGS) entry which is preliminary data.</text>
</comment>
<feature type="compositionally biased region" description="Basic and acidic residues" evidence="1">
    <location>
        <begin position="1"/>
        <end position="17"/>
    </location>
</feature>
<dbReference type="Proteomes" id="UP000094819">
    <property type="component" value="Unassembled WGS sequence"/>
</dbReference>
<evidence type="ECO:0000256" key="1">
    <source>
        <dbReference type="SAM" id="MobiDB-lite"/>
    </source>
</evidence>
<organism evidence="2 3">
    <name type="scientific">Cryptococcus wingfieldii CBS 7118</name>
    <dbReference type="NCBI Taxonomy" id="1295528"/>
    <lineage>
        <taxon>Eukaryota</taxon>
        <taxon>Fungi</taxon>
        <taxon>Dikarya</taxon>
        <taxon>Basidiomycota</taxon>
        <taxon>Agaricomycotina</taxon>
        <taxon>Tremellomycetes</taxon>
        <taxon>Tremellales</taxon>
        <taxon>Cryptococcaceae</taxon>
        <taxon>Cryptococcus</taxon>
    </lineage>
</organism>